<reference evidence="1" key="1">
    <citation type="journal article" date="2017" name="Nature">
        <title>The sunflower genome provides insights into oil metabolism, flowering and Asterid evolution.</title>
        <authorList>
            <person name="Badouin H."/>
            <person name="Gouzy J."/>
            <person name="Grassa C.J."/>
            <person name="Murat F."/>
            <person name="Staton S.E."/>
            <person name="Cottret L."/>
            <person name="Lelandais-Briere C."/>
            <person name="Owens G.L."/>
            <person name="Carrere S."/>
            <person name="Mayjonade B."/>
            <person name="Legrand L."/>
            <person name="Gill N."/>
            <person name="Kane N.C."/>
            <person name="Bowers J.E."/>
            <person name="Hubner S."/>
            <person name="Bellec A."/>
            <person name="Berard A."/>
            <person name="Berges H."/>
            <person name="Blanchet N."/>
            <person name="Boniface M.C."/>
            <person name="Brunel D."/>
            <person name="Catrice O."/>
            <person name="Chaidir N."/>
            <person name="Claudel C."/>
            <person name="Donnadieu C."/>
            <person name="Faraut T."/>
            <person name="Fievet G."/>
            <person name="Helmstetter N."/>
            <person name="King M."/>
            <person name="Knapp S.J."/>
            <person name="Lai Z."/>
            <person name="Le Paslier M.C."/>
            <person name="Lippi Y."/>
            <person name="Lorenzon L."/>
            <person name="Mandel J.R."/>
            <person name="Marage G."/>
            <person name="Marchand G."/>
            <person name="Marquand E."/>
            <person name="Bret-Mestries E."/>
            <person name="Morien E."/>
            <person name="Nambeesan S."/>
            <person name="Nguyen T."/>
            <person name="Pegot-Espagnet P."/>
            <person name="Pouilly N."/>
            <person name="Raftis F."/>
            <person name="Sallet E."/>
            <person name="Schiex T."/>
            <person name="Thomas J."/>
            <person name="Vandecasteele C."/>
            <person name="Vares D."/>
            <person name="Vear F."/>
            <person name="Vautrin S."/>
            <person name="Crespi M."/>
            <person name="Mangin B."/>
            <person name="Burke J.M."/>
            <person name="Salse J."/>
            <person name="Munos S."/>
            <person name="Vincourt P."/>
            <person name="Rieseberg L.H."/>
            <person name="Langlade N.B."/>
        </authorList>
    </citation>
    <scope>NUCLEOTIDE SEQUENCE</scope>
    <source>
        <tissue evidence="1">Leaves</tissue>
    </source>
</reference>
<proteinExistence type="predicted"/>
<dbReference type="Gramene" id="mRNA:HanXRQr2_Chr15g0690901">
    <property type="protein sequence ID" value="CDS:HanXRQr2_Chr15g0690901.1"/>
    <property type="gene ID" value="HanXRQr2_Chr15g0690901"/>
</dbReference>
<reference evidence="1" key="2">
    <citation type="submission" date="2020-06" db="EMBL/GenBank/DDBJ databases">
        <title>Helianthus annuus Genome sequencing and assembly Release 2.</title>
        <authorList>
            <person name="Gouzy J."/>
            <person name="Langlade N."/>
            <person name="Munos S."/>
        </authorList>
    </citation>
    <scope>NUCLEOTIDE SEQUENCE</scope>
    <source>
        <tissue evidence="1">Leaves</tissue>
    </source>
</reference>
<keyword evidence="2" id="KW-1185">Reference proteome</keyword>
<dbReference type="AlphaFoldDB" id="A0A9K3DZI4"/>
<organism evidence="1 2">
    <name type="scientific">Helianthus annuus</name>
    <name type="common">Common sunflower</name>
    <dbReference type="NCBI Taxonomy" id="4232"/>
    <lineage>
        <taxon>Eukaryota</taxon>
        <taxon>Viridiplantae</taxon>
        <taxon>Streptophyta</taxon>
        <taxon>Embryophyta</taxon>
        <taxon>Tracheophyta</taxon>
        <taxon>Spermatophyta</taxon>
        <taxon>Magnoliopsida</taxon>
        <taxon>eudicotyledons</taxon>
        <taxon>Gunneridae</taxon>
        <taxon>Pentapetalae</taxon>
        <taxon>asterids</taxon>
        <taxon>campanulids</taxon>
        <taxon>Asterales</taxon>
        <taxon>Asteraceae</taxon>
        <taxon>Asteroideae</taxon>
        <taxon>Heliantheae alliance</taxon>
        <taxon>Heliantheae</taxon>
        <taxon>Helianthus</taxon>
    </lineage>
</organism>
<dbReference type="Proteomes" id="UP000215914">
    <property type="component" value="Unassembled WGS sequence"/>
</dbReference>
<gene>
    <name evidence="1" type="ORF">HanXRQr2_Chr15g0690901</name>
</gene>
<comment type="caution">
    <text evidence="1">The sequence shown here is derived from an EMBL/GenBank/DDBJ whole genome shotgun (WGS) entry which is preliminary data.</text>
</comment>
<evidence type="ECO:0000313" key="2">
    <source>
        <dbReference type="Proteomes" id="UP000215914"/>
    </source>
</evidence>
<protein>
    <submittedName>
        <fullName evidence="1">Uncharacterized protein</fullName>
    </submittedName>
</protein>
<dbReference type="EMBL" id="MNCJ02000330">
    <property type="protein sequence ID" value="KAF5764339.1"/>
    <property type="molecule type" value="Genomic_DNA"/>
</dbReference>
<accession>A0A9K3DZI4</accession>
<sequence length="56" mass="6492">MQRLHKTLQEQTQSTRSTRLHSISCIQIINMTTICFNSQQDLTSTTNLNIRDQDTP</sequence>
<name>A0A9K3DZI4_HELAN</name>
<evidence type="ECO:0000313" key="1">
    <source>
        <dbReference type="EMBL" id="KAF5764339.1"/>
    </source>
</evidence>